<dbReference type="Gene3D" id="2.60.120.40">
    <property type="match status" value="1"/>
</dbReference>
<comment type="subcellular location">
    <subcellularLocation>
        <location evidence="1">Secreted</location>
    </subcellularLocation>
</comment>
<gene>
    <name evidence="8" type="primary">LOC111115369</name>
</gene>
<evidence type="ECO:0000256" key="2">
    <source>
        <dbReference type="ARBA" id="ARBA00022525"/>
    </source>
</evidence>
<evidence type="ECO:0000256" key="1">
    <source>
        <dbReference type="ARBA" id="ARBA00004613"/>
    </source>
</evidence>
<feature type="coiled-coil region" evidence="4">
    <location>
        <begin position="21"/>
        <end position="58"/>
    </location>
</feature>
<keyword evidence="3 5" id="KW-0732">Signal</keyword>
<evidence type="ECO:0000256" key="4">
    <source>
        <dbReference type="SAM" id="Coils"/>
    </source>
</evidence>
<sequence>MTPHFILVVLTACFMENYASLNENDDQLKTMMARIEMLELKSEKYDRLIKENELLKAKIKGNDGKILELNTKVKNLEKPNEYITVESERFQTEIDKTLTQKDNKYNLVAAVKNTLQMNITESKPKNDLVIAKMLERYVQKRIVPVNSPSHQIAFYAYVSDHDQSSLPTHHTLVFDTVKLNRGQGYNENDGIFTVPVTGIYGFAWTVAVHDYSWASVEILVNGEVVGSAYAHAPTGMDFGTGFAIVQANAGDHAFIRMQENGNGAISSNARGRTSFLGWFMF</sequence>
<dbReference type="PANTHER" id="PTHR22923:SF116">
    <property type="entry name" value="C1Q DOMAIN-CONTAINING PROTEIN"/>
    <property type="match status" value="1"/>
</dbReference>
<evidence type="ECO:0000256" key="3">
    <source>
        <dbReference type="ARBA" id="ARBA00022729"/>
    </source>
</evidence>
<dbReference type="GO" id="GO:0005576">
    <property type="term" value="C:extracellular region"/>
    <property type="evidence" value="ECO:0007669"/>
    <property type="project" value="UniProtKB-SubCell"/>
</dbReference>
<dbReference type="OrthoDB" id="6080680at2759"/>
<dbReference type="KEGG" id="cvn:111115369"/>
<accession>A0A8B8C3X5</accession>
<dbReference type="SUPFAM" id="SSF49842">
    <property type="entry name" value="TNF-like"/>
    <property type="match status" value="1"/>
</dbReference>
<dbReference type="Proteomes" id="UP000694844">
    <property type="component" value="Chromosome 9"/>
</dbReference>
<proteinExistence type="predicted"/>
<dbReference type="InterPro" id="IPR050822">
    <property type="entry name" value="Cerebellin_Synaptic_Org"/>
</dbReference>
<feature type="chain" id="PRO_5034029044" evidence="5">
    <location>
        <begin position="20"/>
        <end position="281"/>
    </location>
</feature>
<name>A0A8B8C3X5_CRAVI</name>
<reference evidence="8" key="1">
    <citation type="submission" date="2025-08" db="UniProtKB">
        <authorList>
            <consortium name="RefSeq"/>
        </authorList>
    </citation>
    <scope>IDENTIFICATION</scope>
    <source>
        <tissue evidence="8">Whole sample</tissue>
    </source>
</reference>
<dbReference type="PANTHER" id="PTHR22923">
    <property type="entry name" value="CEREBELLIN-RELATED"/>
    <property type="match status" value="1"/>
</dbReference>
<feature type="domain" description="C1q" evidence="6">
    <location>
        <begin position="147"/>
        <end position="281"/>
    </location>
</feature>
<dbReference type="GeneID" id="111115369"/>
<evidence type="ECO:0000313" key="8">
    <source>
        <dbReference type="RefSeq" id="XP_022309789.1"/>
    </source>
</evidence>
<evidence type="ECO:0000259" key="6">
    <source>
        <dbReference type="PROSITE" id="PS50871"/>
    </source>
</evidence>
<keyword evidence="4" id="KW-0175">Coiled coil</keyword>
<dbReference type="PRINTS" id="PR00007">
    <property type="entry name" value="COMPLEMNTC1Q"/>
</dbReference>
<keyword evidence="7" id="KW-1185">Reference proteome</keyword>
<dbReference type="Pfam" id="PF00386">
    <property type="entry name" value="C1q"/>
    <property type="match status" value="1"/>
</dbReference>
<dbReference type="PROSITE" id="PS50871">
    <property type="entry name" value="C1Q"/>
    <property type="match status" value="1"/>
</dbReference>
<dbReference type="AlphaFoldDB" id="A0A8B8C3X5"/>
<dbReference type="InterPro" id="IPR008983">
    <property type="entry name" value="Tumour_necrosis_fac-like_dom"/>
</dbReference>
<organism evidence="7 8">
    <name type="scientific">Crassostrea virginica</name>
    <name type="common">Eastern oyster</name>
    <dbReference type="NCBI Taxonomy" id="6565"/>
    <lineage>
        <taxon>Eukaryota</taxon>
        <taxon>Metazoa</taxon>
        <taxon>Spiralia</taxon>
        <taxon>Lophotrochozoa</taxon>
        <taxon>Mollusca</taxon>
        <taxon>Bivalvia</taxon>
        <taxon>Autobranchia</taxon>
        <taxon>Pteriomorphia</taxon>
        <taxon>Ostreida</taxon>
        <taxon>Ostreoidea</taxon>
        <taxon>Ostreidae</taxon>
        <taxon>Crassostrea</taxon>
    </lineage>
</organism>
<evidence type="ECO:0000313" key="7">
    <source>
        <dbReference type="Proteomes" id="UP000694844"/>
    </source>
</evidence>
<dbReference type="RefSeq" id="XP_022309789.1">
    <property type="nucleotide sequence ID" value="XM_022454081.1"/>
</dbReference>
<protein>
    <submittedName>
        <fullName evidence="8">Uncharacterized protein LOC111115369</fullName>
    </submittedName>
</protein>
<evidence type="ECO:0000256" key="5">
    <source>
        <dbReference type="SAM" id="SignalP"/>
    </source>
</evidence>
<keyword evidence="2" id="KW-0964">Secreted</keyword>
<dbReference type="InterPro" id="IPR001073">
    <property type="entry name" value="C1q_dom"/>
</dbReference>
<dbReference type="SMART" id="SM00110">
    <property type="entry name" value="C1Q"/>
    <property type="match status" value="1"/>
</dbReference>
<feature type="signal peptide" evidence="5">
    <location>
        <begin position="1"/>
        <end position="19"/>
    </location>
</feature>